<dbReference type="Proteomes" id="UP000729913">
    <property type="component" value="Unassembled WGS sequence"/>
</dbReference>
<feature type="domain" description="Bridge-like lipid transfer protein family member 1 C-terminal" evidence="3">
    <location>
        <begin position="4237"/>
        <end position="4795"/>
    </location>
</feature>
<protein>
    <recommendedName>
        <fullName evidence="3">Bridge-like lipid transfer protein family member 1 C-terminal domain-containing protein</fullName>
    </recommendedName>
</protein>
<evidence type="ECO:0000313" key="4">
    <source>
        <dbReference type="EMBL" id="KAG8039732.1"/>
    </source>
</evidence>
<feature type="compositionally biased region" description="Low complexity" evidence="1">
    <location>
        <begin position="3636"/>
        <end position="3652"/>
    </location>
</feature>
<feature type="compositionally biased region" description="Polar residues" evidence="1">
    <location>
        <begin position="1184"/>
        <end position="1203"/>
    </location>
</feature>
<dbReference type="GO" id="GO:0048488">
    <property type="term" value="P:synaptic vesicle endocytosis"/>
    <property type="evidence" value="ECO:0007669"/>
    <property type="project" value="TreeGrafter"/>
</dbReference>
<feature type="compositionally biased region" description="Polar residues" evidence="1">
    <location>
        <begin position="2931"/>
        <end position="2955"/>
    </location>
</feature>
<feature type="region of interest" description="Disordered" evidence="1">
    <location>
        <begin position="2931"/>
        <end position="2981"/>
    </location>
</feature>
<feature type="region of interest" description="Disordered" evidence="1">
    <location>
        <begin position="1980"/>
        <end position="2019"/>
    </location>
</feature>
<feature type="compositionally biased region" description="Low complexity" evidence="1">
    <location>
        <begin position="4754"/>
        <end position="4769"/>
    </location>
</feature>
<feature type="region of interest" description="Disordered" evidence="1">
    <location>
        <begin position="998"/>
        <end position="1017"/>
    </location>
</feature>
<feature type="compositionally biased region" description="Low complexity" evidence="1">
    <location>
        <begin position="1990"/>
        <end position="2010"/>
    </location>
</feature>
<feature type="compositionally biased region" description="Polar residues" evidence="1">
    <location>
        <begin position="2603"/>
        <end position="2623"/>
    </location>
</feature>
<dbReference type="InterPro" id="IPR056742">
    <property type="entry name" value="BLTP1_C"/>
</dbReference>
<sequence length="4805" mass="534434">MADYELYNSTAPSFSGIEPAYWNYSDHVILDDLKMDSNFIWLLCSLVSAISWVIYIAYYNSRVIGYIITRLLNRFVIRDGYVKVEKTFGLSSQMFPDEDIIHTVNIDDRDGESMTNAANEVRQQINAMDMSRHMENIRKQEAHVLARTWRDLIPVIKLDICTGRIVFGNRLVPTTLSITVEEAHFVYSTKPAASRHDHFMHFTKCKAENFKVILAPSPKYTGMVDDPPRYMGEGFVVLSSNNMEVYYYMDEPGVVPEHPEMIRLANGDMVEAMPPIWGIDVKCGKGTDFSYGPWADRQREHLFKFFFPNDYQPMKITKSPRPGDKRQVQSFDIRLSTLNEATVDILFSKNRETNAVHINVGPGSYLEVTMPWIVLQDGYTTKITGQLLHLEATTSLQYRSLVESETLEFGIKCHYPIRWNDHQEWTLNLTGCKATANLVYSHKEFFQDIINDWASKSRPDILHFVPYTWKFSLLLKEFELITICNEYNWIDCSSQNQENAHIAFCGEIFDLSFDLPFTDFLPVTIPLCFWIQGESVDLSFYLPEVNTNRVVLLALDKNAKIITRDGSSKHIADLSRLKKWRNVCQKSLGWIDCWSVPIVALSINYTYHPCPPLGPAPQANITTPEKEEILLSPMRIPRCRKSPGLRWAQDGNHKFDPQSIAPDKVSLELEIGPSMLILYGALIKNFLHLKENIFGDYQTFTDMQQSRPSVNNPADRSKDRDTQNSSVEASVEEEDARSKTFDPRYYRPLEVTVGITMHDIQAHLIKNCNDNDPPCPVILLERFGFEMRKGFKETELQLLLSPAIMLITDNVSQSSKDKHLNQGHLMLSALQVRGHAMFSSEGRSLDQETLEYAWLIEVQLGKLGGKFSAPQLHHLITSLETFLLTAKDTENLMRPPGLPHHCHHGLPPLQCPDSDPDNHYRCPSSEDIKYRMTRVAIDAIDLYLQEAGTATQLWISPIRVSTCNLHGQQVKSGVTGVMPTILTRQFVSAVGHFANTSNTNTTGSARSHTNASSRMSGDGSDVWLEVGSVSMGPVLIEAAVSLPKPEHNLHIIQNKYLKTHDEATKRLWFLWPQESGIKSAKCGCIGGCTFFGSNKNGSRFFKPSYHDLHDGINIAAYRINPTGKEKGFGQSILHDDQLVFHTPPYSLQDVSLQDIYHPAPGVRLTVFQESTQSSKPSVEGSRSAIDSTTEDGSTKLSTASGGSPANDRKPLGRRFSYTSIRGTNLKDVPYSRLVDASPITQLPQKLDSDSKLNSERSKSILSVPEIDNAPKSSVSDSKLAVDYFNAPETDILQQSCSPQSLPAVSSELSHASRPPTAAKSADGVYISDSRQSLYRGTKSSSEERLKQEVQRTISMSSENHSEAFYSADEDTSHGLAGSRTSSLRQSIVSAGPVLTRNGSMKKKYSSDLSIVESSANTGVVVGEKAHTLERAKTQQPRRSPRVMKNSNFSEPEGSPSENGILNDSSDTHSVSSTSFISAVSSQEDMALVNLHMQVNKPIVDSPLLMSSYVSHLTQLKCSNWSQSSFPSAADAFTTPMFRRTDDGRLVYIGGRFIPKFDVVTEGFTSLKMVTRNDTSPMASSSNKTPTHPYLWDNATLIQSEGEDDNHTRDEEELLTVQHETGSSTTVIIKLKGDVDIMISPMVLESLQRFIDVITPTLASLHALTILNHLHSECISRVEDANILKQDQSLSYWSQVQTSSKRSTAERNIKNGAGDEKNKILQTNVYEESITTQMQGSIILPKINITLLQASVVEEIISFSALDNIRDLTCVSLFAICFDEVTARFYIGKQAREVVHTFHKPPVLPNQKKVNKISKAFLPAHQSAAVVTDISGGETVWIETSEKQQEEIIVTLNIGKMHSQLRRLRNESSILKDAVITAIPAHYSRVLFTCTRITSPLKCIDYYLHQPSDEKDKQSNKQQGPPQATEEFTLGNGEDRLGFIMFECGLEGIKLKIVKRSQFEKGDNGQDDKKTETEIFYTDSVKSHDEDNTSAPTTTTEPEATATTNTATPNPQINPSATSTSLVTRVTNGNTVSCVIELKTVWFNFAAPPRTPITRKIDYTRLDWNLLSTASPAINAWMNPSNRFAIRIVHMFRCMYRRSTAVVACLMAESLDVQGINMPVKSRYGRLTPLAKTLQEDPSCQLCSILQKYVLMSDLKAINDNLREDDVPPLSTLRQENLLTDGEGSAGDGDDQEVTDECAMLINTDHIYKHSQVKPGPDKSTGVCGDGLTVPVSSPRGRETSPLSTPIPTGPDSLTSPSPPVAHHKRGRSLQPTQVPVSSRASIVFPLLASGGLFNQPRDPNNISYGTLQEEKMPQIHVSQSHNLGSNPSIYSGGHNSPHSTGSIDQIMSPTAHQSTRQNNAGEDLYSWMAKQQEFIKDNEKSNLKGNWDSKINTMTTEDTEDSDVQSSACLYPMKDSLRLLDAHLIFEPLLSSLSVMPQQMLSAIGSGNINNVSSLESLGSNLSLVGTMDTMRIDIVVSEFGKVPDKKKATKHPPRKGSKFFLDIPSETPAFLCEKIGIDIDIKKMADMTVDDMIQRQNVLYISRGQLKKHTSTVVNFSLNIRYISQQVNMPLLRLLHQISNMYQNVKETQMELKEQLPETKRNANSTVDDINIKNGSSSTSDLQDQHYLGGCNTSDGGKKIDEPLLQSSYDNNQSKVLSPSSSIRLRPQSFAQKLRSTGKSVKGYINLSEGVITPSFGASPNGSGLDKFSVLSDKCKDNSILTPRCWRTIYYLLDLYATRPETKTITHRFSLPAEVADNYKGARKYENLTEVKDPDIEKGLNNESGFTPVPPALPPREMNVVTGERTRLIIFGVAKIHRTRLLATLSGLKLEAEITSLHASLTCRKKSKPASLECSLTGQIGRTMIVLLEGVAPNQQTVVKVTVGKSQALYSSVTRRQKDKNSGLLTVGAVNIDIPQHPVALHGMMTRGSKQLSSTLQELRVTRTSSRMSRGQQQEEADGLPGSPHNYPPAPSIDVEKPQPGPSLLEPIVMQFHIILQSLSITAALLPSLQAQYKMDQVNSSGITGSKAKFTIDLPHHSLSFTTKLQVTEANLPSEASIELPKVHVSAEYIQDGSNSLNDSKIADGVVLRQGSYLSATADIGIFEHSLTTDLLNHLVFVQKVFMKEVNEVVQKVYGGEKPVPLWLEDEEPASSSLKRILFSLVIRIKTIQLTATTPTNSAVRLETGTVELQLSNRVQNVSGAAQPNPYTKLFGKAQVDINLSLGQLLKNVMFEEAEPEFQQFAFFNTRVGLRNAFQEEMAQGADKEVVLITLKRPLIYIQPMAVDKAILVWLNYKNAYEYWNEKRANLNKEVLTATQQVFEKVPFGQLTSQLSSPNLGTLFLQLTVDDMGICVPLNPLPPNNWGITRGLYDGESRGAVVVTLVNTSISACSSGSLVSKARFVGFCLRFAEDFETSLDDWKPDMNDSSIMNLCVWLLNVQWQMEGVDIHFDVSVGQQLSALGHTLTMLTGSEEDDANISADYDSDDGDQPENGTSQVKKKESILIKKSKNWTDSLPAFVFDPSLDAKKRSKLIEKEMNEQAKIINDLRSLGASHGTIEQEMKRLHELEAMVFKDFRRDMIQKLRRQSVKASSIKGKLGLGNKPNTYRSRSFIVPSPTPEHQLESPEDLNADINSANSASYESSPRSGPSRSASLRVRGLGGPRVTFSDTHTMCRQSSLPSANSDLSLPEGDLEWPETLDIEGEQVELRKKHRDMSCTSSYDSMEGNAPLLDSYGREQTSTTCSPHVAPQKPQEPNIDFELDVKVLINSGKCVLHTKDPAREDELKLLSRMKKERSCSGGNFDFQPSSPSSSKKHLSSKEKSSTTSNSRLRYMQHASVPLVDLTIFHIPGLDVKVHYESKTLPEESISPRTSAENNLLNPLLSSTGLRKPSTKKASLFAWMTLQSIPEETIISPHILEFLEQTLEPIPSKTLAGGGQASTMFPMDNESSSWAATAASGNYVYASFPVDVIVYFHMQPSTFRFSCLPVSRVECMLQLPSLDIVFSSKRAEEEQTEFGDFKSSAESSSSSIKESSAVGGVSVTGCLADFSVYIFHPYGGGKKSSLKEAQWSPLSDSERKDSLSINVEFVKFHLSRSRKINFQSEPMKKSNDASRAVIRFSTIVDVGSASFKYDMRRITEILAFPKAWYRRSIVRRLFLGDLNSGFAYSEGHTAPQMNTEEAVMGSSLLKHHDRHGGDGLSKSAPERSPTLTRDKLRLSFDNDMPRQTRLKDIGRGWSFTSDKGQSASAIKKQESAWETLVLFAVNFTRLNVHMNMGNVMGNVAWMTKDFRSDGRLSIGSTGHKNLYIGIGLGGSSLDAKGGFVGGTIELSKIDTYIHIREEPGTEPDHTLGLKLFALELRLDYMGTSVLMTRVSSLDVTLRDEWKINRSNAGDAFMPTRRPAVIFMHGDLGWDQLQIMISKSTTADLLKMFHKLDEFFSQQFKNSKRVFSSLQTNKGQRVTSNSFKKRGQKKTRGAGAEAAWTINPTAMSDARHHRHWQRVLAQVAGLQLGSLRFSLPTNGTVLGGTMELHGCNISLACFHGINFKSKSWALFSLKEPCISFATEAQEIPSVESPNTCDVHVVQTLTISLGQQQEQHARHLSMGTVCRLSRSVLFPPQFKSLQEWFHYAFANSEIDETTADGNTSRGRSTSSTSGKLQEHSHTREIIFALPSLQLHLKTEHLQTAKTPDVISEKPLVECSFITEFEDHIFVTVDAEAFFFLHDLISSYHKEKERVYATQGAGASRAYSPDPQDKKRATTSTASASTSSATSSTMTEEEKKQSNKQFDPAEILSNRKLLAEFRRLRSKTI</sequence>
<reference evidence="4" key="1">
    <citation type="submission" date="2020-03" db="EMBL/GenBank/DDBJ databases">
        <authorList>
            <person name="Chebbi M.A."/>
            <person name="Drezen J.M."/>
        </authorList>
    </citation>
    <scope>NUCLEOTIDE SEQUENCE</scope>
    <source>
        <tissue evidence="4">Whole body</tissue>
    </source>
</reference>
<dbReference type="GO" id="GO:0098793">
    <property type="term" value="C:presynapse"/>
    <property type="evidence" value="ECO:0007669"/>
    <property type="project" value="GOC"/>
</dbReference>
<feature type="region of interest" description="Disordered" evidence="1">
    <location>
        <begin position="3794"/>
        <end position="3828"/>
    </location>
</feature>
<gene>
    <name evidence="4" type="ORF">G9C98_000461</name>
</gene>
<feature type="region of interest" description="Disordered" evidence="1">
    <location>
        <begin position="4635"/>
        <end position="4656"/>
    </location>
</feature>
<evidence type="ECO:0000259" key="3">
    <source>
        <dbReference type="SMART" id="SM01220"/>
    </source>
</evidence>
<proteinExistence type="predicted"/>
<dbReference type="InterPro" id="IPR056741">
    <property type="entry name" value="BLTP1_M"/>
</dbReference>
<feature type="compositionally biased region" description="Acidic residues" evidence="1">
    <location>
        <begin position="3475"/>
        <end position="3488"/>
    </location>
</feature>
<feature type="transmembrane region" description="Helical" evidence="2">
    <location>
        <begin position="39"/>
        <end position="58"/>
    </location>
</feature>
<dbReference type="SMART" id="SM01220">
    <property type="entry name" value="FSA_C"/>
    <property type="match status" value="1"/>
</dbReference>
<keyword evidence="2" id="KW-0812">Transmembrane</keyword>
<dbReference type="Pfam" id="PF25039">
    <property type="entry name" value="BLTP1_M"/>
    <property type="match status" value="2"/>
</dbReference>
<dbReference type="InterPro" id="IPR047104">
    <property type="entry name" value="BLTP1_N"/>
</dbReference>
<feature type="region of interest" description="Disordered" evidence="1">
    <location>
        <begin position="2597"/>
        <end position="2629"/>
    </location>
</feature>
<keyword evidence="5" id="KW-1185">Reference proteome</keyword>
<dbReference type="PANTHER" id="PTHR31640">
    <property type="entry name" value="TRANSMEMBRANE PROTEIN KIAA1109"/>
    <property type="match status" value="1"/>
</dbReference>
<feature type="region of interest" description="Disordered" evidence="1">
    <location>
        <begin position="2209"/>
        <end position="2276"/>
    </location>
</feature>
<keyword evidence="2" id="KW-1133">Transmembrane helix</keyword>
<dbReference type="InterPro" id="IPR033616">
    <property type="entry name" value="BLTP1"/>
</dbReference>
<feature type="region of interest" description="Disordered" evidence="1">
    <location>
        <begin position="1303"/>
        <end position="1322"/>
    </location>
</feature>
<feature type="compositionally biased region" description="Polar residues" evidence="1">
    <location>
        <begin position="704"/>
        <end position="714"/>
    </location>
</feature>
<comment type="caution">
    <text evidence="4">The sequence shown here is derived from an EMBL/GenBank/DDBJ whole genome shotgun (WGS) entry which is preliminary data.</text>
</comment>
<feature type="region of interest" description="Disordered" evidence="1">
    <location>
        <begin position="3590"/>
        <end position="3655"/>
    </location>
</feature>
<feature type="compositionally biased region" description="Polar residues" evidence="1">
    <location>
        <begin position="1444"/>
        <end position="1462"/>
    </location>
</feature>
<feature type="compositionally biased region" description="Polar residues" evidence="1">
    <location>
        <begin position="2240"/>
        <end position="2255"/>
    </location>
</feature>
<feature type="region of interest" description="Disordered" evidence="1">
    <location>
        <begin position="1908"/>
        <end position="1929"/>
    </location>
</feature>
<keyword evidence="2" id="KW-0472">Membrane</keyword>
<organism evidence="4 5">
    <name type="scientific">Cotesia typhae</name>
    <dbReference type="NCBI Taxonomy" id="2053667"/>
    <lineage>
        <taxon>Eukaryota</taxon>
        <taxon>Metazoa</taxon>
        <taxon>Ecdysozoa</taxon>
        <taxon>Arthropoda</taxon>
        <taxon>Hexapoda</taxon>
        <taxon>Insecta</taxon>
        <taxon>Pterygota</taxon>
        <taxon>Neoptera</taxon>
        <taxon>Endopterygota</taxon>
        <taxon>Hymenoptera</taxon>
        <taxon>Apocrita</taxon>
        <taxon>Ichneumonoidea</taxon>
        <taxon>Braconidae</taxon>
        <taxon>Microgastrinae</taxon>
        <taxon>Cotesia</taxon>
    </lineage>
</organism>
<dbReference type="Pfam" id="PF20413">
    <property type="entry name" value="BLTP1_N"/>
    <property type="match status" value="1"/>
</dbReference>
<evidence type="ECO:0000256" key="2">
    <source>
        <dbReference type="SAM" id="Phobius"/>
    </source>
</evidence>
<feature type="region of interest" description="Disordered" evidence="1">
    <location>
        <begin position="4736"/>
        <end position="4784"/>
    </location>
</feature>
<feature type="region of interest" description="Disordered" evidence="1">
    <location>
        <begin position="2319"/>
        <end position="2358"/>
    </location>
</feature>
<feature type="region of interest" description="Disordered" evidence="1">
    <location>
        <begin position="1168"/>
        <end position="1214"/>
    </location>
</feature>
<feature type="compositionally biased region" description="Low complexity" evidence="1">
    <location>
        <begin position="4640"/>
        <end position="4651"/>
    </location>
</feature>
<dbReference type="EMBL" id="JAAOIC020000032">
    <property type="protein sequence ID" value="KAG8039732.1"/>
    <property type="molecule type" value="Genomic_DNA"/>
</dbReference>
<feature type="region of interest" description="Disordered" evidence="1">
    <location>
        <begin position="1427"/>
        <end position="1468"/>
    </location>
</feature>
<feature type="region of interest" description="Disordered" evidence="1">
    <location>
        <begin position="3733"/>
        <end position="3752"/>
    </location>
</feature>
<evidence type="ECO:0000313" key="5">
    <source>
        <dbReference type="Proteomes" id="UP000729913"/>
    </source>
</evidence>
<name>A0A8J5QZX2_9HYME</name>
<feature type="region of interest" description="Disordered" evidence="1">
    <location>
        <begin position="3475"/>
        <end position="3499"/>
    </location>
</feature>
<reference evidence="4" key="2">
    <citation type="submission" date="2021-04" db="EMBL/GenBank/DDBJ databases">
        <title>Genome-wide patterns of bracovirus chromosomal integration into multiple host tissues during parasitism.</title>
        <authorList>
            <person name="Chebbi M.A.C."/>
        </authorList>
    </citation>
    <scope>NUCLEOTIDE SEQUENCE</scope>
    <source>
        <tissue evidence="4">Whole body</tissue>
    </source>
</reference>
<dbReference type="PANTHER" id="PTHR31640:SF1">
    <property type="entry name" value="BRIDGE-LIKE LIPID TRANSFER PROTEIN FAMILY MEMBER 1"/>
    <property type="match status" value="1"/>
</dbReference>
<dbReference type="OrthoDB" id="10051416at2759"/>
<feature type="compositionally biased region" description="Polar residues" evidence="1">
    <location>
        <begin position="1003"/>
        <end position="1015"/>
    </location>
</feature>
<feature type="region of interest" description="Disordered" evidence="1">
    <location>
        <begin position="4186"/>
        <end position="4207"/>
    </location>
</feature>
<feature type="region of interest" description="Disordered" evidence="1">
    <location>
        <begin position="704"/>
        <end position="737"/>
    </location>
</feature>
<accession>A0A8J5QZX2</accession>
<evidence type="ECO:0000256" key="1">
    <source>
        <dbReference type="SAM" id="MobiDB-lite"/>
    </source>
</evidence>
<dbReference type="Pfam" id="PF25040">
    <property type="entry name" value="BLTP1_C"/>
    <property type="match status" value="3"/>
</dbReference>